<accession>A0ABY1KFQ3</accession>
<dbReference type="Pfam" id="PF17801">
    <property type="entry name" value="Melibiase_C"/>
    <property type="match status" value="1"/>
</dbReference>
<evidence type="ECO:0000259" key="3">
    <source>
        <dbReference type="Pfam" id="PF17801"/>
    </source>
</evidence>
<dbReference type="InterPro" id="IPR013785">
    <property type="entry name" value="Aldolase_TIM"/>
</dbReference>
<gene>
    <name evidence="4" type="ORF">SAMN05421578_12410</name>
</gene>
<proteinExistence type="predicted"/>
<dbReference type="RefSeq" id="WP_244556059.1">
    <property type="nucleotide sequence ID" value="NZ_FTNK01000024.1"/>
</dbReference>
<comment type="caution">
    <text evidence="4">The sequence shown here is derived from an EMBL/GenBank/DDBJ whole genome shotgun (WGS) entry which is preliminary data.</text>
</comment>
<evidence type="ECO:0000256" key="1">
    <source>
        <dbReference type="ARBA" id="ARBA00022801"/>
    </source>
</evidence>
<keyword evidence="2" id="KW-0326">Glycosidase</keyword>
<dbReference type="InterPro" id="IPR041233">
    <property type="entry name" value="Melibiase_C"/>
</dbReference>
<organism evidence="4 5">
    <name type="scientific">Paenibacillus macquariensis</name>
    <dbReference type="NCBI Taxonomy" id="948756"/>
    <lineage>
        <taxon>Bacteria</taxon>
        <taxon>Bacillati</taxon>
        <taxon>Bacillota</taxon>
        <taxon>Bacilli</taxon>
        <taxon>Bacillales</taxon>
        <taxon>Paenibacillaceae</taxon>
        <taxon>Paenibacillus</taxon>
    </lineage>
</organism>
<evidence type="ECO:0000256" key="2">
    <source>
        <dbReference type="ARBA" id="ARBA00023295"/>
    </source>
</evidence>
<sequence length="216" mass="23969">MHFGEALRIAPLFPSQYAHSRRISCDIDGSLNSTEYQLNNLTYGWWQNGTIYHYTDPDYMSLSKGGSQEGAQSRVNAAVISGTVFLNSDNVFDETAQQYMKTLLTNPQVNALAIKGKAFRAVEGNTGTNAADVFMLADKGTYYLAVFNYTARPVERLIDLKRGGINSKGVSSYKITDMWTAQTNVEESYLKVSLKGAESKLYKFEPNQGVVPNTTK</sequence>
<dbReference type="Gene3D" id="2.60.40.1180">
    <property type="entry name" value="Golgi alpha-mannosidase II"/>
    <property type="match status" value="1"/>
</dbReference>
<dbReference type="EMBL" id="FTNK01000024">
    <property type="protein sequence ID" value="SIR62507.1"/>
    <property type="molecule type" value="Genomic_DNA"/>
</dbReference>
<dbReference type="SUPFAM" id="SSF51445">
    <property type="entry name" value="(Trans)glycosidases"/>
    <property type="match status" value="1"/>
</dbReference>
<evidence type="ECO:0000313" key="4">
    <source>
        <dbReference type="EMBL" id="SIR62507.1"/>
    </source>
</evidence>
<protein>
    <recommendedName>
        <fullName evidence="3">Alpha galactosidase C-terminal domain-containing protein</fullName>
    </recommendedName>
</protein>
<dbReference type="Proteomes" id="UP000186666">
    <property type="component" value="Unassembled WGS sequence"/>
</dbReference>
<dbReference type="InterPro" id="IPR013780">
    <property type="entry name" value="Glyco_hydro_b"/>
</dbReference>
<reference evidence="4 5" key="1">
    <citation type="submission" date="2017-01" db="EMBL/GenBank/DDBJ databases">
        <authorList>
            <person name="Varghese N."/>
            <person name="Submissions S."/>
        </authorList>
    </citation>
    <scope>NUCLEOTIDE SEQUENCE [LARGE SCALE GENOMIC DNA]</scope>
    <source>
        <strain evidence="4 5">ATCC 23464</strain>
    </source>
</reference>
<keyword evidence="1" id="KW-0378">Hydrolase</keyword>
<feature type="domain" description="Alpha galactosidase C-terminal" evidence="3">
    <location>
        <begin position="139"/>
        <end position="204"/>
    </location>
</feature>
<dbReference type="Gene3D" id="3.20.20.70">
    <property type="entry name" value="Aldolase class I"/>
    <property type="match status" value="1"/>
</dbReference>
<dbReference type="InterPro" id="IPR017853">
    <property type="entry name" value="GH"/>
</dbReference>
<evidence type="ECO:0000313" key="5">
    <source>
        <dbReference type="Proteomes" id="UP000186666"/>
    </source>
</evidence>
<name>A0ABY1KFQ3_9BACL</name>
<keyword evidence="5" id="KW-1185">Reference proteome</keyword>